<evidence type="ECO:0000256" key="5">
    <source>
        <dbReference type="ARBA" id="ARBA00023128"/>
    </source>
</evidence>
<keyword evidence="8" id="KW-0175">Coiled coil</keyword>
<organism evidence="10 11">
    <name type="scientific">Gryllus longicercus</name>
    <dbReference type="NCBI Taxonomy" id="2509291"/>
    <lineage>
        <taxon>Eukaryota</taxon>
        <taxon>Metazoa</taxon>
        <taxon>Ecdysozoa</taxon>
        <taxon>Arthropoda</taxon>
        <taxon>Hexapoda</taxon>
        <taxon>Insecta</taxon>
        <taxon>Pterygota</taxon>
        <taxon>Neoptera</taxon>
        <taxon>Polyneoptera</taxon>
        <taxon>Orthoptera</taxon>
        <taxon>Ensifera</taxon>
        <taxon>Gryllidea</taxon>
        <taxon>Grylloidea</taxon>
        <taxon>Gryllidae</taxon>
        <taxon>Gryllinae</taxon>
        <taxon>Gryllus</taxon>
    </lineage>
</organism>
<keyword evidence="6" id="KW-0472">Membrane</keyword>
<feature type="region of interest" description="Disordered" evidence="9">
    <location>
        <begin position="24"/>
        <end position="51"/>
    </location>
</feature>
<evidence type="ECO:0000256" key="7">
    <source>
        <dbReference type="RuleBase" id="RU363000"/>
    </source>
</evidence>
<keyword evidence="4" id="KW-1133">Transmembrane helix</keyword>
<evidence type="ECO:0000256" key="4">
    <source>
        <dbReference type="ARBA" id="ARBA00022989"/>
    </source>
</evidence>
<accession>A0AAN9Z3J7</accession>
<evidence type="ECO:0000256" key="3">
    <source>
        <dbReference type="ARBA" id="ARBA00022792"/>
    </source>
</evidence>
<evidence type="ECO:0000256" key="1">
    <source>
        <dbReference type="ARBA" id="ARBA00010877"/>
    </source>
</evidence>
<dbReference type="GO" id="GO:0042407">
    <property type="term" value="P:cristae formation"/>
    <property type="evidence" value="ECO:0007669"/>
    <property type="project" value="TreeGrafter"/>
</dbReference>
<reference evidence="10 11" key="1">
    <citation type="submission" date="2024-03" db="EMBL/GenBank/DDBJ databases">
        <title>The genome assembly and annotation of the cricket Gryllus longicercus Weissman &amp; Gray.</title>
        <authorList>
            <person name="Szrajer S."/>
            <person name="Gray D."/>
            <person name="Ylla G."/>
        </authorList>
    </citation>
    <scope>NUCLEOTIDE SEQUENCE [LARGE SCALE GENOMIC DNA]</scope>
    <source>
        <strain evidence="10">DAG 2021-001</strain>
        <tissue evidence="10">Whole body minus gut</tissue>
    </source>
</reference>
<keyword evidence="11" id="KW-1185">Reference proteome</keyword>
<feature type="coiled-coil region" evidence="8">
    <location>
        <begin position="432"/>
        <end position="459"/>
    </location>
</feature>
<dbReference type="GO" id="GO:0061617">
    <property type="term" value="C:MICOS complex"/>
    <property type="evidence" value="ECO:0007669"/>
    <property type="project" value="TreeGrafter"/>
</dbReference>
<keyword evidence="3 7" id="KW-0999">Mitochondrion inner membrane</keyword>
<dbReference type="PANTHER" id="PTHR15415:SF7">
    <property type="entry name" value="MICOS COMPLEX SUBUNIT MIC60"/>
    <property type="match status" value="1"/>
</dbReference>
<dbReference type="PANTHER" id="PTHR15415">
    <property type="entry name" value="MITOFILIN"/>
    <property type="match status" value="1"/>
</dbReference>
<comment type="subcellular location">
    <subcellularLocation>
        <location evidence="7">Mitochondrion inner membrane</location>
        <topology evidence="7">Single-pass membrane protein</topology>
    </subcellularLocation>
</comment>
<protein>
    <recommendedName>
        <fullName evidence="7">MICOS complex subunit MIC60</fullName>
    </recommendedName>
    <alternativeName>
        <fullName evidence="7">Mitofilin</fullName>
    </alternativeName>
</protein>
<evidence type="ECO:0000256" key="2">
    <source>
        <dbReference type="ARBA" id="ARBA00022692"/>
    </source>
</evidence>
<evidence type="ECO:0000256" key="8">
    <source>
        <dbReference type="SAM" id="Coils"/>
    </source>
</evidence>
<gene>
    <name evidence="10" type="ORF">R5R35_010132</name>
</gene>
<comment type="function">
    <text evidence="7">Component of the MICOS complex, a large protein complex of the mitochondrial inner membrane that plays crucial roles in the maintenance of crista junctions, inner membrane architecture, and formation of contact sites to the outer membrane.</text>
</comment>
<feature type="coiled-coil region" evidence="8">
    <location>
        <begin position="220"/>
        <end position="298"/>
    </location>
</feature>
<comment type="caution">
    <text evidence="10">The sequence shown here is derived from an EMBL/GenBank/DDBJ whole genome shotgun (WGS) entry which is preliminary data.</text>
</comment>
<dbReference type="Proteomes" id="UP001378592">
    <property type="component" value="Unassembled WGS sequence"/>
</dbReference>
<dbReference type="Pfam" id="PF09731">
    <property type="entry name" value="Mitofilin"/>
    <property type="match status" value="1"/>
</dbReference>
<evidence type="ECO:0000313" key="10">
    <source>
        <dbReference type="EMBL" id="KAK7861629.1"/>
    </source>
</evidence>
<evidence type="ECO:0000313" key="11">
    <source>
        <dbReference type="Proteomes" id="UP001378592"/>
    </source>
</evidence>
<dbReference type="AlphaFoldDB" id="A0AAN9Z3J7"/>
<comment type="similarity">
    <text evidence="1 7">Belongs to the MICOS complex subunit Mic60 family.</text>
</comment>
<keyword evidence="2 7" id="KW-0812">Transmembrane</keyword>
<keyword evidence="5 7" id="KW-0496">Mitochondrion</keyword>
<dbReference type="EMBL" id="JAZDUA010000309">
    <property type="protein sequence ID" value="KAK7861629.1"/>
    <property type="molecule type" value="Genomic_DNA"/>
</dbReference>
<name>A0AAN9Z3J7_9ORTH</name>
<sequence length="689" mass="78164">MLRLTLKFPYHGLPRFQKHGSSRLLSLSSSHSQKTNLDSASKRDRGGSSGSGGGSGIFYTIGVLSVATGATLVYAKYDPEFRRWLNNQVPWSEPVLEFVFQEKEDWNTVLQNILDSVSQRTHKLISGFSSKQEVKETCEEEKGKKEFILTGEREKPAAKDPAQLPETHPLNLVDLEKKIRESATIAVNSYREAACAVRETGLDILTLVEQSVQQTDEKGLQNIKAKYERKEVLVKQAENKAQTAIDNVTRLKEIVETKPLDAPENMKASALRNVERVMEEISAAKDDLEREKKNASMAEKYWKKVEAARKHYIDELLILFPDVRLSDKDWRINKQDLDLFIYYCFQNVLYYQKELAKIETLQAEKLNAALRGSGEKVDKELLDATVTDALERQQRELELQFQKRILEIQQAVDKEMRIQLKRQAEAHSDHVCDALAMREKELERKFLRQEEEKLSAEQDKFKHQLAGMIGRLQGLESALKARAHIDKGAHQAQVLWSACQALHCALKHSQPGMPWQEQLRPLQNEITAVQKAALEDDELVNAVLGGIPAEAKTRGVFSETALRERFLQVESAARKVALVPSEGASLPVYFLSYLQSALLIKAVNPIPQSELLNEPTSFDKLDTYDVLQRARYWMERGNIEQTLRYMNLLSGASRSVAQDWMTEARIFLETKQAATVLMTHAAAAGLLYV</sequence>
<comment type="subunit">
    <text evidence="7">Component of the mitochondrial contact site and cristae organizing system (MICOS) complex.</text>
</comment>
<evidence type="ECO:0000256" key="9">
    <source>
        <dbReference type="SAM" id="MobiDB-lite"/>
    </source>
</evidence>
<dbReference type="InterPro" id="IPR019133">
    <property type="entry name" value="MIC60"/>
</dbReference>
<proteinExistence type="inferred from homology"/>
<evidence type="ECO:0000256" key="6">
    <source>
        <dbReference type="ARBA" id="ARBA00023136"/>
    </source>
</evidence>